<dbReference type="GO" id="GO:0008270">
    <property type="term" value="F:zinc ion binding"/>
    <property type="evidence" value="ECO:0007669"/>
    <property type="project" value="InterPro"/>
</dbReference>
<feature type="coiled-coil region" evidence="1">
    <location>
        <begin position="369"/>
        <end position="396"/>
    </location>
</feature>
<sequence length="542" mass="63358">MILVLVIIILIVAVSIILEQKYKQLEKEVLKELGFPNWNIISYFDEYVTVKSRQTLEKYDDIKFFKENREKLVRAENIIKRKNNVATTLKRFLENNEYKSRLQYNRLTKQIDVVLKNAGAYRINVNYISSAGNNLGRKEIAINQYGIDRFKKDPSLLMSKGEYNKYLKEQQKEALNQKHHEYYENVNNIIDYANENRDSLIIKGSQEQLDSLIAQLFDRTVNSIKKIKTIDSEEWNIIGDFMAHLKSEIEKIVGMNQKILEYYESSSFIKIKETCEVLMSTQREFNEYITEKAQSISKLFGTRVVRNETINNDEYNYIRPYKKTITPFTAEVSATVFASAENNPLEYVVKYFYPNKKLYPEQIQKLHRLVEELETLRDAKQIIENYKVEYQQYLGDVPDYIMENDESGFYSRLGFANVDESVLTVEYKFSYTSGGGMAQRSFTVPMTEENIVELIKVLESKLTAKAFAKEQRALMTKKLREYIKKRDNFTCCNCGNSTYKEPNLLLEIDHIIPVAKGGCTVEDNLQTLCWKCNRAKSDKILS</sequence>
<dbReference type="CDD" id="cd00085">
    <property type="entry name" value="HNHc"/>
    <property type="match status" value="1"/>
</dbReference>
<keyword evidence="3" id="KW-0378">Hydrolase</keyword>
<dbReference type="PANTHER" id="PTHR33877">
    <property type="entry name" value="SLL1193 PROTEIN"/>
    <property type="match status" value="1"/>
</dbReference>
<dbReference type="PANTHER" id="PTHR33877:SF1">
    <property type="entry name" value="TYPE IV METHYL-DIRECTED RESTRICTION ENZYME ECOKMCRA"/>
    <property type="match status" value="1"/>
</dbReference>
<dbReference type="GO" id="GO:0003676">
    <property type="term" value="F:nucleic acid binding"/>
    <property type="evidence" value="ECO:0007669"/>
    <property type="project" value="InterPro"/>
</dbReference>
<evidence type="ECO:0000259" key="2">
    <source>
        <dbReference type="SMART" id="SM00507"/>
    </source>
</evidence>
<proteinExistence type="predicted"/>
<dbReference type="SMART" id="SM00507">
    <property type="entry name" value="HNHc"/>
    <property type="match status" value="1"/>
</dbReference>
<evidence type="ECO:0000313" key="3">
    <source>
        <dbReference type="EMBL" id="HJF39679.1"/>
    </source>
</evidence>
<dbReference type="InterPro" id="IPR002711">
    <property type="entry name" value="HNH"/>
</dbReference>
<keyword evidence="3" id="KW-0540">Nuclease</keyword>
<dbReference type="Proteomes" id="UP000749320">
    <property type="component" value="Unassembled WGS sequence"/>
</dbReference>
<dbReference type="Gene3D" id="1.10.30.50">
    <property type="match status" value="1"/>
</dbReference>
<organism evidence="3 4">
    <name type="scientific">Thomasclavelia spiroformis</name>
    <dbReference type="NCBI Taxonomy" id="29348"/>
    <lineage>
        <taxon>Bacteria</taxon>
        <taxon>Bacillati</taxon>
        <taxon>Bacillota</taxon>
        <taxon>Erysipelotrichia</taxon>
        <taxon>Erysipelotrichales</taxon>
        <taxon>Coprobacillaceae</taxon>
        <taxon>Thomasclavelia</taxon>
    </lineage>
</organism>
<dbReference type="Pfam" id="PF01844">
    <property type="entry name" value="HNH"/>
    <property type="match status" value="1"/>
</dbReference>
<gene>
    <name evidence="3" type="ORF">K8V91_02035</name>
</gene>
<feature type="domain" description="HNH nuclease" evidence="2">
    <location>
        <begin position="478"/>
        <end position="534"/>
    </location>
</feature>
<evidence type="ECO:0000256" key="1">
    <source>
        <dbReference type="SAM" id="Coils"/>
    </source>
</evidence>
<dbReference type="EMBL" id="DYWV01000066">
    <property type="protein sequence ID" value="HJF39679.1"/>
    <property type="molecule type" value="Genomic_DNA"/>
</dbReference>
<comment type="caution">
    <text evidence="3">The sequence shown here is derived from an EMBL/GenBank/DDBJ whole genome shotgun (WGS) entry which is preliminary data.</text>
</comment>
<evidence type="ECO:0000313" key="4">
    <source>
        <dbReference type="Proteomes" id="UP000749320"/>
    </source>
</evidence>
<name>A0A921G9U0_9FIRM</name>
<dbReference type="GO" id="GO:0004519">
    <property type="term" value="F:endonuclease activity"/>
    <property type="evidence" value="ECO:0007669"/>
    <property type="project" value="UniProtKB-KW"/>
</dbReference>
<keyword evidence="3" id="KW-0255">Endonuclease</keyword>
<dbReference type="InterPro" id="IPR003615">
    <property type="entry name" value="HNH_nuc"/>
</dbReference>
<keyword evidence="1" id="KW-0175">Coiled coil</keyword>
<reference evidence="3" key="2">
    <citation type="submission" date="2021-09" db="EMBL/GenBank/DDBJ databases">
        <authorList>
            <person name="Gilroy R."/>
        </authorList>
    </citation>
    <scope>NUCLEOTIDE SEQUENCE</scope>
    <source>
        <strain evidence="3">CHK193-16274</strain>
    </source>
</reference>
<protein>
    <submittedName>
        <fullName evidence="3">HNH endonuclease</fullName>
    </submittedName>
</protein>
<accession>A0A921G9U0</accession>
<dbReference type="InterPro" id="IPR052892">
    <property type="entry name" value="NA-targeting_endonuclease"/>
</dbReference>
<reference evidence="3" key="1">
    <citation type="journal article" date="2021" name="PeerJ">
        <title>Extensive microbial diversity within the chicken gut microbiome revealed by metagenomics and culture.</title>
        <authorList>
            <person name="Gilroy R."/>
            <person name="Ravi A."/>
            <person name="Getino M."/>
            <person name="Pursley I."/>
            <person name="Horton D.L."/>
            <person name="Alikhan N.F."/>
            <person name="Baker D."/>
            <person name="Gharbi K."/>
            <person name="Hall N."/>
            <person name="Watson M."/>
            <person name="Adriaenssens E.M."/>
            <person name="Foster-Nyarko E."/>
            <person name="Jarju S."/>
            <person name="Secka A."/>
            <person name="Antonio M."/>
            <person name="Oren A."/>
            <person name="Chaudhuri R.R."/>
            <person name="La Ragione R."/>
            <person name="Hildebrand F."/>
            <person name="Pallen M.J."/>
        </authorList>
    </citation>
    <scope>NUCLEOTIDE SEQUENCE</scope>
    <source>
        <strain evidence="3">CHK193-16274</strain>
    </source>
</reference>
<dbReference type="AlphaFoldDB" id="A0A921G9U0"/>